<organism evidence="2">
    <name type="scientific">uncultured Sulfurovum sp</name>
    <dbReference type="NCBI Taxonomy" id="269237"/>
    <lineage>
        <taxon>Bacteria</taxon>
        <taxon>Pseudomonadati</taxon>
        <taxon>Campylobacterota</taxon>
        <taxon>Epsilonproteobacteria</taxon>
        <taxon>Campylobacterales</taxon>
        <taxon>Sulfurovaceae</taxon>
        <taxon>Sulfurovum</taxon>
        <taxon>environmental samples</taxon>
    </lineage>
</organism>
<feature type="chain" id="PRO_5028021493" evidence="1">
    <location>
        <begin position="24"/>
        <end position="53"/>
    </location>
</feature>
<sequence>MNKIILSILATFALLVTPTIMMAGETEKNPNSWVEEVATDFGTDSYDVDGCFC</sequence>
<gene>
    <name evidence="2" type="ORF">HELGO_WM1904</name>
</gene>
<accession>A0A6S6UHZ7</accession>
<proteinExistence type="predicted"/>
<evidence type="ECO:0000313" key="2">
    <source>
        <dbReference type="EMBL" id="CAA6828222.1"/>
    </source>
</evidence>
<protein>
    <submittedName>
        <fullName evidence="2">Uncharacterized protein</fullName>
    </submittedName>
</protein>
<reference evidence="2" key="1">
    <citation type="submission" date="2020-01" db="EMBL/GenBank/DDBJ databases">
        <authorList>
            <person name="Meier V. D."/>
            <person name="Meier V D."/>
        </authorList>
    </citation>
    <scope>NUCLEOTIDE SEQUENCE</scope>
    <source>
        <strain evidence="2">HLG_WM_MAG_01</strain>
    </source>
</reference>
<dbReference type="AlphaFoldDB" id="A0A6S6UHZ7"/>
<name>A0A6S6UHZ7_9BACT</name>
<dbReference type="EMBL" id="CACVAS010000170">
    <property type="protein sequence ID" value="CAA6828222.1"/>
    <property type="molecule type" value="Genomic_DNA"/>
</dbReference>
<keyword evidence="1" id="KW-0732">Signal</keyword>
<evidence type="ECO:0000256" key="1">
    <source>
        <dbReference type="SAM" id="SignalP"/>
    </source>
</evidence>
<feature type="signal peptide" evidence="1">
    <location>
        <begin position="1"/>
        <end position="23"/>
    </location>
</feature>